<evidence type="ECO:0000256" key="1">
    <source>
        <dbReference type="ARBA" id="ARBA00022909"/>
    </source>
</evidence>
<dbReference type="Pfam" id="PF02152">
    <property type="entry name" value="FolB"/>
    <property type="match status" value="1"/>
</dbReference>
<dbReference type="InterPro" id="IPR006157">
    <property type="entry name" value="FolB_dom"/>
</dbReference>
<accession>A0A8H4P8E4</accession>
<protein>
    <submittedName>
        <fullName evidence="3">Dihydroneopterin aldolase</fullName>
    </submittedName>
</protein>
<gene>
    <name evidence="3" type="ORF">FALBO_11999</name>
</gene>
<comment type="caution">
    <text evidence="3">The sequence shown here is derived from an EMBL/GenBank/DDBJ whole genome shotgun (WGS) entry which is preliminary data.</text>
</comment>
<name>A0A8H4P8E4_9HYPO</name>
<dbReference type="Proteomes" id="UP000554235">
    <property type="component" value="Unassembled WGS sequence"/>
</dbReference>
<dbReference type="AlphaFoldDB" id="A0A8H4P8E4"/>
<dbReference type="Gene3D" id="3.30.1130.10">
    <property type="match status" value="2"/>
</dbReference>
<dbReference type="GO" id="GO:0046656">
    <property type="term" value="P:folic acid biosynthetic process"/>
    <property type="evidence" value="ECO:0007669"/>
    <property type="project" value="UniProtKB-KW"/>
</dbReference>
<proteinExistence type="predicted"/>
<evidence type="ECO:0000313" key="3">
    <source>
        <dbReference type="EMBL" id="KAF4461208.1"/>
    </source>
</evidence>
<keyword evidence="4" id="KW-1185">Reference proteome</keyword>
<evidence type="ECO:0000259" key="2">
    <source>
        <dbReference type="SMART" id="SM00905"/>
    </source>
</evidence>
<reference evidence="3 4" key="1">
    <citation type="submission" date="2020-01" db="EMBL/GenBank/DDBJ databases">
        <title>Identification and distribution of gene clusters putatively required for synthesis of sphingolipid metabolism inhibitors in phylogenetically diverse species of the filamentous fungus Fusarium.</title>
        <authorList>
            <person name="Kim H.-S."/>
            <person name="Busman M."/>
            <person name="Brown D.W."/>
            <person name="Divon H."/>
            <person name="Uhlig S."/>
            <person name="Proctor R.H."/>
        </authorList>
    </citation>
    <scope>NUCLEOTIDE SEQUENCE [LARGE SCALE GENOMIC DNA]</scope>
    <source>
        <strain evidence="3 4">NRRL 20459</strain>
    </source>
</reference>
<dbReference type="SMART" id="SM00905">
    <property type="entry name" value="FolB"/>
    <property type="match status" value="1"/>
</dbReference>
<feature type="domain" description="Dihydroneopterin aldolase/epimerase" evidence="2">
    <location>
        <begin position="170"/>
        <end position="278"/>
    </location>
</feature>
<organism evidence="3 4">
    <name type="scientific">Fusarium albosuccineum</name>
    <dbReference type="NCBI Taxonomy" id="1237068"/>
    <lineage>
        <taxon>Eukaryota</taxon>
        <taxon>Fungi</taxon>
        <taxon>Dikarya</taxon>
        <taxon>Ascomycota</taxon>
        <taxon>Pezizomycotina</taxon>
        <taxon>Sordariomycetes</taxon>
        <taxon>Hypocreomycetidae</taxon>
        <taxon>Hypocreales</taxon>
        <taxon>Nectriaceae</taxon>
        <taxon>Fusarium</taxon>
        <taxon>Fusarium decemcellulare species complex</taxon>
    </lineage>
</organism>
<dbReference type="GO" id="GO:0004150">
    <property type="term" value="F:dihydroneopterin aldolase activity"/>
    <property type="evidence" value="ECO:0007669"/>
    <property type="project" value="InterPro"/>
</dbReference>
<keyword evidence="1" id="KW-0289">Folate biosynthesis</keyword>
<dbReference type="InterPro" id="IPR043133">
    <property type="entry name" value="GTP-CH-I_C/QueF"/>
</dbReference>
<evidence type="ECO:0000313" key="4">
    <source>
        <dbReference type="Proteomes" id="UP000554235"/>
    </source>
</evidence>
<sequence length="334" mass="36406">MSKEAPIVSSRRLSNAEGDPVATIRVRNLQTTIQGPKDAWGRGAKPQPLLVSAEVSLTRAFGPSSSDDKVASDTVHYGLLSKAILSTLDTLPKDGLSLSDVLNRLWVQLTGFRYNGLKEGQARPFLDNSVIRRLTISLVLPKASLMGSAIRLSGSCLFSKSSITARSLELGLEGLRVPTLIGVNSNERKAKQVVVANVRIDEYETMYDDYAVLEGVVVDALSESSFETLEALAADLSIHIARELRSRRDEFYGAIIRIGLEKPTAVPLADAACVELAVKTDAVKIDEARIERARPWDLTDEVKSEKSEDNISSFSFLGLTQPDITQLEVGPEPR</sequence>
<dbReference type="OrthoDB" id="5425486at2759"/>
<dbReference type="EMBL" id="JAADYS010001762">
    <property type="protein sequence ID" value="KAF4461208.1"/>
    <property type="molecule type" value="Genomic_DNA"/>
</dbReference>
<dbReference type="SUPFAM" id="SSF55620">
    <property type="entry name" value="Tetrahydrobiopterin biosynthesis enzymes-like"/>
    <property type="match status" value="1"/>
</dbReference>